<proteinExistence type="predicted"/>
<protein>
    <submittedName>
        <fullName evidence="1">Uncharacterized protein</fullName>
    </submittedName>
</protein>
<accession>A0A8H7N4U3</accession>
<dbReference type="Proteomes" id="UP000616885">
    <property type="component" value="Unassembled WGS sequence"/>
</dbReference>
<gene>
    <name evidence="1" type="ORF">IM811_017020</name>
</gene>
<name>A0A8H7N4U3_BIOOC</name>
<dbReference type="EMBL" id="JADCTT010000008">
    <property type="protein sequence ID" value="KAF9749225.1"/>
    <property type="molecule type" value="Genomic_DNA"/>
</dbReference>
<evidence type="ECO:0000313" key="1">
    <source>
        <dbReference type="EMBL" id="KAF9749225.1"/>
    </source>
</evidence>
<organism evidence="1 2">
    <name type="scientific">Bionectria ochroleuca</name>
    <name type="common">Gliocladium roseum</name>
    <dbReference type="NCBI Taxonomy" id="29856"/>
    <lineage>
        <taxon>Eukaryota</taxon>
        <taxon>Fungi</taxon>
        <taxon>Dikarya</taxon>
        <taxon>Ascomycota</taxon>
        <taxon>Pezizomycotina</taxon>
        <taxon>Sordariomycetes</taxon>
        <taxon>Hypocreomycetidae</taxon>
        <taxon>Hypocreales</taxon>
        <taxon>Bionectriaceae</taxon>
        <taxon>Clonostachys</taxon>
    </lineage>
</organism>
<comment type="caution">
    <text evidence="1">The sequence shown here is derived from an EMBL/GenBank/DDBJ whole genome shotgun (WGS) entry which is preliminary data.</text>
</comment>
<dbReference type="AlphaFoldDB" id="A0A8H7N4U3"/>
<evidence type="ECO:0000313" key="2">
    <source>
        <dbReference type="Proteomes" id="UP000616885"/>
    </source>
</evidence>
<reference evidence="1" key="1">
    <citation type="submission" date="2020-10" db="EMBL/GenBank/DDBJ databases">
        <title>High-Quality Genome Resource of Clonostachys rosea strain S41 by Oxford Nanopore Long-Read Sequencing.</title>
        <authorList>
            <person name="Wang H."/>
        </authorList>
    </citation>
    <scope>NUCLEOTIDE SEQUENCE</scope>
    <source>
        <strain evidence="1">S41</strain>
    </source>
</reference>
<sequence>MSIPSHHHSHIHGTAFQGPSNSIIASKLLDIQPQESISPVPVVRSLPGEIETAARRQFPIRSLSRFCRVICECREAIFTFCKPSYRYHRIETIASVGRKYPVHCGERCATVCSLRNLTDLAKRRHFPRLEDTFCGI</sequence>